<geneLocation type="plasmid" evidence="1">
    <name>pMM1L5</name>
</geneLocation>
<name>A0A514C8S4_MORMO</name>
<dbReference type="RefSeq" id="WP_172694063.1">
    <property type="nucleotide sequence ID" value="NZ_CP066131.1"/>
</dbReference>
<accession>A0A514C8S4</accession>
<dbReference type="AlphaFoldDB" id="A0A514C8S4"/>
<proteinExistence type="predicted"/>
<organism evidence="1">
    <name type="scientific">Morganella morganii</name>
    <name type="common">Proteus morganii</name>
    <dbReference type="NCBI Taxonomy" id="582"/>
    <lineage>
        <taxon>Bacteria</taxon>
        <taxon>Pseudomonadati</taxon>
        <taxon>Pseudomonadota</taxon>
        <taxon>Gammaproteobacteria</taxon>
        <taxon>Enterobacterales</taxon>
        <taxon>Morganellaceae</taxon>
        <taxon>Morganella</taxon>
    </lineage>
</organism>
<evidence type="ECO:0000313" key="1">
    <source>
        <dbReference type="EMBL" id="QDH76108.1"/>
    </source>
</evidence>
<reference evidence="1" key="1">
    <citation type="submission" date="2019-04" db="EMBL/GenBank/DDBJ databases">
        <authorList>
            <person name="Hu G."/>
            <person name="Luo X."/>
        </authorList>
    </citation>
    <scope>NUCLEOTIDE SEQUENCE</scope>
    <source>
        <strain evidence="1">MM1L5</strain>
        <plasmid evidence="1">pMM1L5</plasmid>
    </source>
</reference>
<dbReference type="EMBL" id="MK851048">
    <property type="protein sequence ID" value="QDH76108.1"/>
    <property type="molecule type" value="Genomic_DNA"/>
</dbReference>
<keyword evidence="1" id="KW-0614">Plasmid</keyword>
<protein>
    <submittedName>
        <fullName evidence="1">Uncharacterized protein</fullName>
    </submittedName>
</protein>
<sequence length="74" mass="7975">MKKNTTVSVRKAVTEADISVMLADVNTNWCVAGIAGKGKTVSAAFLQQMHDLKASPVQIVMMNSNVRLNLKKGD</sequence>